<gene>
    <name evidence="2" type="ORF">HG535_0G00710</name>
</gene>
<feature type="region of interest" description="Disordered" evidence="1">
    <location>
        <begin position="142"/>
        <end position="182"/>
    </location>
</feature>
<accession>A0A7H9B6I9</accession>
<name>A0A7H9B6I9_ZYGMR</name>
<sequence>MRRQEGTLVILLKDYKCPAIPPTNVYFVLKFGKRCVRFNGHSGEMVLELDYSDLESPLEVFMFQRRNGKGISTATRRRQLVDKTSSFIFEFPYTTKTETLTEWQSFEVEFFNYQILLLFDIEFYPRSPMLPAKEGNQEADGLTFEKKPNNMSTSSDQNGPPQRKAQRNTPDSEKFKQNRSKKRNHFRIPLISNLVRDSSTRRTKENSDYDGTIFYDLDVQSGVKASFNGYKHGSSINSQSLLSPMSSGELYKYIKVNQQKPVKDDQLTMDVSPQDYFKYTGNRLAHDQNLNFVNMFSSDNVRLTGYLGAGRWDKKVISEVFINWYLRCDTKPINSPQLPPKCPLGMLWEEYYLINREGYIHDVLR</sequence>
<keyword evidence="3" id="KW-1185">Reference proteome</keyword>
<protein>
    <submittedName>
        <fullName evidence="2">Uncharacterized protein</fullName>
    </submittedName>
</protein>
<evidence type="ECO:0000313" key="2">
    <source>
        <dbReference type="EMBL" id="QLG74187.1"/>
    </source>
</evidence>
<feature type="compositionally biased region" description="Polar residues" evidence="1">
    <location>
        <begin position="149"/>
        <end position="160"/>
    </location>
</feature>
<proteinExistence type="predicted"/>
<dbReference type="EMBL" id="CP058610">
    <property type="protein sequence ID" value="QLG74187.1"/>
    <property type="molecule type" value="Genomic_DNA"/>
</dbReference>
<reference evidence="2 3" key="1">
    <citation type="submission" date="2020-07" db="EMBL/GenBank/DDBJ databases">
        <title>The yeast mating-type switching endonuclease HO is a domesticated member of an unorthodox homing genetic element family.</title>
        <authorList>
            <person name="Coughlan A.Y."/>
            <person name="Lombardi L."/>
            <person name="Braun-Galleani S."/>
            <person name="Martos A.R."/>
            <person name="Galeote V."/>
            <person name="Bigey F."/>
            <person name="Dequin S."/>
            <person name="Byrne K.P."/>
            <person name="Wolfe K.H."/>
        </authorList>
    </citation>
    <scope>NUCLEOTIDE SEQUENCE [LARGE SCALE GENOMIC DNA]</scope>
    <source>
        <strain evidence="2 3">NRRL Y-6702</strain>
    </source>
</reference>
<dbReference type="RefSeq" id="XP_037145912.1">
    <property type="nucleotide sequence ID" value="XM_037290017.1"/>
</dbReference>
<dbReference type="AlphaFoldDB" id="A0A7H9B6I9"/>
<evidence type="ECO:0000313" key="3">
    <source>
        <dbReference type="Proteomes" id="UP000509704"/>
    </source>
</evidence>
<dbReference type="Proteomes" id="UP000509704">
    <property type="component" value="Chromosome 7"/>
</dbReference>
<organism evidence="2 3">
    <name type="scientific">Zygotorulaspora mrakii</name>
    <name type="common">Zygosaccharomyces mrakii</name>
    <dbReference type="NCBI Taxonomy" id="42260"/>
    <lineage>
        <taxon>Eukaryota</taxon>
        <taxon>Fungi</taxon>
        <taxon>Dikarya</taxon>
        <taxon>Ascomycota</taxon>
        <taxon>Saccharomycotina</taxon>
        <taxon>Saccharomycetes</taxon>
        <taxon>Saccharomycetales</taxon>
        <taxon>Saccharomycetaceae</taxon>
        <taxon>Zygotorulaspora</taxon>
    </lineage>
</organism>
<evidence type="ECO:0000256" key="1">
    <source>
        <dbReference type="SAM" id="MobiDB-lite"/>
    </source>
</evidence>
<dbReference type="KEGG" id="zmk:HG535_0G00710"/>
<dbReference type="GeneID" id="59237970"/>
<dbReference type="OrthoDB" id="4068241at2759"/>